<gene>
    <name evidence="5" type="ordered locus">UWK_01607</name>
</gene>
<dbReference type="InterPro" id="IPR029057">
    <property type="entry name" value="PRTase-like"/>
</dbReference>
<dbReference type="PATRIC" id="fig|1167006.5.peg.1771"/>
<comment type="similarity">
    <text evidence="1">Belongs to the ComF/GntX family.</text>
</comment>
<proteinExistence type="inferred from homology"/>
<name>M1PEL6_DESSD</name>
<keyword evidence="5" id="KW-0328">Glycosyltransferase</keyword>
<organism evidence="5 6">
    <name type="scientific">Desulfocapsa sulfexigens (strain DSM 10523 / SB164P1)</name>
    <dbReference type="NCBI Taxonomy" id="1167006"/>
    <lineage>
        <taxon>Bacteria</taxon>
        <taxon>Pseudomonadati</taxon>
        <taxon>Thermodesulfobacteriota</taxon>
        <taxon>Desulfobulbia</taxon>
        <taxon>Desulfobulbales</taxon>
        <taxon>Desulfocapsaceae</taxon>
        <taxon>Desulfocapsa</taxon>
    </lineage>
</organism>
<dbReference type="Proteomes" id="UP000011721">
    <property type="component" value="Chromosome"/>
</dbReference>
<dbReference type="Gene3D" id="3.40.50.2020">
    <property type="match status" value="1"/>
</dbReference>
<keyword evidence="5" id="KW-0808">Transferase</keyword>
<dbReference type="OrthoDB" id="9779910at2"/>
<dbReference type="Pfam" id="PF18912">
    <property type="entry name" value="DZR_2"/>
    <property type="match status" value="1"/>
</dbReference>
<dbReference type="InterPro" id="IPR044005">
    <property type="entry name" value="DZR_2"/>
</dbReference>
<dbReference type="EMBL" id="CP003985">
    <property type="protein sequence ID" value="AGF78165.1"/>
    <property type="molecule type" value="Genomic_DNA"/>
</dbReference>
<feature type="chain" id="PRO_5004016190" evidence="2">
    <location>
        <begin position="26"/>
        <end position="244"/>
    </location>
</feature>
<dbReference type="Pfam" id="PF00156">
    <property type="entry name" value="Pribosyltran"/>
    <property type="match status" value="1"/>
</dbReference>
<dbReference type="InterPro" id="IPR051910">
    <property type="entry name" value="ComF/GntX_DNA_util-trans"/>
</dbReference>
<evidence type="ECO:0000256" key="1">
    <source>
        <dbReference type="ARBA" id="ARBA00008007"/>
    </source>
</evidence>
<dbReference type="GO" id="GO:0016757">
    <property type="term" value="F:glycosyltransferase activity"/>
    <property type="evidence" value="ECO:0007669"/>
    <property type="project" value="UniProtKB-KW"/>
</dbReference>
<evidence type="ECO:0000313" key="5">
    <source>
        <dbReference type="EMBL" id="AGF78165.1"/>
    </source>
</evidence>
<keyword evidence="6" id="KW-1185">Reference proteome</keyword>
<feature type="signal peptide" evidence="2">
    <location>
        <begin position="1"/>
        <end position="25"/>
    </location>
</feature>
<dbReference type="STRING" id="1167006.UWK_01607"/>
<dbReference type="PANTHER" id="PTHR47505:SF1">
    <property type="entry name" value="DNA UTILIZATION PROTEIN YHGH"/>
    <property type="match status" value="1"/>
</dbReference>
<sequence>MEKLRRITKAGLCLLFPSACPCCNAVTGDDLQPLCEVCFAQLKFIKSPYCSCCGRTFSSGGENHLCGVCLTSSWAFDRARCLFFYEKIIAKLIHDLKYSGKTQGISTFKWLSEQSNVLGDLDVPDFILPVPLHIKRLRKRGFNQALVLAKLLFPNEKRKIRHNILLRRTDTQAQAGLSGVERRENLKNAFVIDRVSELIGKKVLILDDVFTTGSTVNECAKVLKAAGCTKVEVLTICLSGKIFS</sequence>
<dbReference type="HOGENOM" id="CLU_054549_0_0_7"/>
<evidence type="ECO:0000313" key="6">
    <source>
        <dbReference type="Proteomes" id="UP000011721"/>
    </source>
</evidence>
<reference evidence="6" key="1">
    <citation type="journal article" date="2013" name="Stand. Genomic Sci.">
        <title>Complete genome sequence of Desulfocapsa sulfexigens, a marine deltaproteobacterium specialized in disproportionating inorganic sulfur compounds.</title>
        <authorList>
            <person name="Finster K.W."/>
            <person name="Kjeldsen K.U."/>
            <person name="Kube M."/>
            <person name="Reinhardt R."/>
            <person name="Mussmann M."/>
            <person name="Amann R."/>
            <person name="Schreiber L."/>
        </authorList>
    </citation>
    <scope>NUCLEOTIDE SEQUENCE [LARGE SCALE GENOMIC DNA]</scope>
    <source>
        <strain evidence="6">DSM 10523 / SB164P1</strain>
    </source>
</reference>
<accession>M1PEL6</accession>
<dbReference type="PANTHER" id="PTHR47505">
    <property type="entry name" value="DNA UTILIZATION PROTEIN YHGH"/>
    <property type="match status" value="1"/>
</dbReference>
<keyword evidence="2" id="KW-0732">Signal</keyword>
<evidence type="ECO:0000259" key="4">
    <source>
        <dbReference type="Pfam" id="PF18912"/>
    </source>
</evidence>
<dbReference type="KEGG" id="dsf:UWK_01607"/>
<feature type="domain" description="Double zinc ribbon" evidence="4">
    <location>
        <begin position="13"/>
        <end position="70"/>
    </location>
</feature>
<dbReference type="AlphaFoldDB" id="M1PEL6"/>
<dbReference type="InterPro" id="IPR000836">
    <property type="entry name" value="PRTase_dom"/>
</dbReference>
<dbReference type="SUPFAM" id="SSF53271">
    <property type="entry name" value="PRTase-like"/>
    <property type="match status" value="1"/>
</dbReference>
<dbReference type="eggNOG" id="COG1040">
    <property type="taxonomic scope" value="Bacteria"/>
</dbReference>
<protein>
    <submittedName>
        <fullName evidence="5">Putative amidophosphoribosyltransferase</fullName>
    </submittedName>
</protein>
<feature type="domain" description="Phosphoribosyltransferase" evidence="3">
    <location>
        <begin position="189"/>
        <end position="237"/>
    </location>
</feature>
<evidence type="ECO:0000256" key="2">
    <source>
        <dbReference type="SAM" id="SignalP"/>
    </source>
</evidence>
<dbReference type="CDD" id="cd06223">
    <property type="entry name" value="PRTases_typeI"/>
    <property type="match status" value="1"/>
</dbReference>
<evidence type="ECO:0000259" key="3">
    <source>
        <dbReference type="Pfam" id="PF00156"/>
    </source>
</evidence>